<keyword evidence="1" id="KW-1133">Transmembrane helix</keyword>
<accession>A0A1F7UKQ5</accession>
<sequence>MGLRTYVLLMAIGTFLAWMAWIVIVMNVNPMEAGFLGFFMFYLTLAVSLVGSLALIGTFFRIIILKRHEVPSREIRIAFRHAVLFAGVAIVSLLLAANGLLRTWHVVALIAVASIVEYLFLQAQQGRG</sequence>
<organism evidence="2 3">
    <name type="scientific">Candidatus Uhrbacteria bacterium RIFCSPHIGHO2_12_FULL_60_25</name>
    <dbReference type="NCBI Taxonomy" id="1802399"/>
    <lineage>
        <taxon>Bacteria</taxon>
        <taxon>Candidatus Uhriibacteriota</taxon>
    </lineage>
</organism>
<feature type="transmembrane region" description="Helical" evidence="1">
    <location>
        <begin position="7"/>
        <end position="28"/>
    </location>
</feature>
<evidence type="ECO:0000313" key="3">
    <source>
        <dbReference type="Proteomes" id="UP000176603"/>
    </source>
</evidence>
<name>A0A1F7UKQ5_9BACT</name>
<dbReference type="STRING" id="1802399.A3E39_03510"/>
<protein>
    <submittedName>
        <fullName evidence="2">Uncharacterized protein</fullName>
    </submittedName>
</protein>
<reference evidence="2 3" key="1">
    <citation type="journal article" date="2016" name="Nat. Commun.">
        <title>Thousands of microbial genomes shed light on interconnected biogeochemical processes in an aquifer system.</title>
        <authorList>
            <person name="Anantharaman K."/>
            <person name="Brown C.T."/>
            <person name="Hug L.A."/>
            <person name="Sharon I."/>
            <person name="Castelle C.J."/>
            <person name="Probst A.J."/>
            <person name="Thomas B.C."/>
            <person name="Singh A."/>
            <person name="Wilkins M.J."/>
            <person name="Karaoz U."/>
            <person name="Brodie E.L."/>
            <person name="Williams K.H."/>
            <person name="Hubbard S.S."/>
            <person name="Banfield J.F."/>
        </authorList>
    </citation>
    <scope>NUCLEOTIDE SEQUENCE [LARGE SCALE GENOMIC DNA]</scope>
</reference>
<feature type="transmembrane region" description="Helical" evidence="1">
    <location>
        <begin position="40"/>
        <end position="65"/>
    </location>
</feature>
<evidence type="ECO:0000256" key="1">
    <source>
        <dbReference type="SAM" id="Phobius"/>
    </source>
</evidence>
<proteinExistence type="predicted"/>
<dbReference type="Proteomes" id="UP000176603">
    <property type="component" value="Unassembled WGS sequence"/>
</dbReference>
<comment type="caution">
    <text evidence="2">The sequence shown here is derived from an EMBL/GenBank/DDBJ whole genome shotgun (WGS) entry which is preliminary data.</text>
</comment>
<evidence type="ECO:0000313" key="2">
    <source>
        <dbReference type="EMBL" id="OGL78870.1"/>
    </source>
</evidence>
<feature type="transmembrane region" description="Helical" evidence="1">
    <location>
        <begin position="103"/>
        <end position="121"/>
    </location>
</feature>
<keyword evidence="1" id="KW-0812">Transmembrane</keyword>
<gene>
    <name evidence="2" type="ORF">A3E39_03510</name>
</gene>
<keyword evidence="1" id="KW-0472">Membrane</keyword>
<dbReference type="EMBL" id="MGEH01000022">
    <property type="protein sequence ID" value="OGL78870.1"/>
    <property type="molecule type" value="Genomic_DNA"/>
</dbReference>
<dbReference type="AlphaFoldDB" id="A0A1F7UKQ5"/>
<feature type="transmembrane region" description="Helical" evidence="1">
    <location>
        <begin position="77"/>
        <end position="97"/>
    </location>
</feature>